<accession>A0A9E7ZMN4</accession>
<reference evidence="1" key="1">
    <citation type="submission" date="2022-08" db="EMBL/GenBank/DDBJ databases">
        <title>Complete Genome Sequences of 2 Bosea sp. soil isolates.</title>
        <authorList>
            <person name="Alvarez Arevalo M."/>
            <person name="Sterndorff E.B."/>
            <person name="Faurdal D."/>
            <person name="Joergensen T.S."/>
            <person name="Weber T."/>
        </authorList>
    </citation>
    <scope>NUCLEOTIDE SEQUENCE</scope>
    <source>
        <strain evidence="1">NBC_00436</strain>
    </source>
</reference>
<organism evidence="1">
    <name type="scientific">Bosea sp. NBC_00436</name>
    <dbReference type="NCBI Taxonomy" id="2969620"/>
    <lineage>
        <taxon>Bacteria</taxon>
        <taxon>Pseudomonadati</taxon>
        <taxon>Pseudomonadota</taxon>
        <taxon>Alphaproteobacteria</taxon>
        <taxon>Hyphomicrobiales</taxon>
        <taxon>Boseaceae</taxon>
        <taxon>Bosea</taxon>
    </lineage>
</organism>
<name>A0A9E7ZMN4_9HYPH</name>
<dbReference type="EMBL" id="CP102774">
    <property type="protein sequence ID" value="UZF87993.1"/>
    <property type="molecule type" value="Genomic_DNA"/>
</dbReference>
<protein>
    <submittedName>
        <fullName evidence="1">Uncharacterized protein</fullName>
    </submittedName>
</protein>
<dbReference type="AlphaFoldDB" id="A0A9E7ZMN4"/>
<gene>
    <name evidence="1" type="ORF">NWE54_04185</name>
</gene>
<proteinExistence type="predicted"/>
<evidence type="ECO:0000313" key="1">
    <source>
        <dbReference type="EMBL" id="UZF87993.1"/>
    </source>
</evidence>
<sequence length="734" mass="79453">MDAQIIAQRDMSAGQIDPTALRADDTEIMRAGLRTARNVRILASRGVARRPGRRALFATTGICEKVRPAAGVEWYMEVEAGSITFRSDNLTVALRFNGLPWTTAMLTELRWVESGGTVIFAHQGMRPQVFSYDRLTNSWIASAFLFSVDPNGSTRQPFHNFYLGSGVTMTPSGRSGLILVNFSGPVLSPGHVGTVFTYAGRQMVMTGVTSAFSGAATVIEELPPTFDVGVDNISGLQIGDVVEGVTSGARGQVVEMGSLTARILVDKNWSGFTVDELVAGPRSKMKVTSQAAGPTVPSTQWAEALMSDFRGWPGCVSKDVQRIIFCKLAQAGAAIVWSSTGTLNDFRIGAEKEDAIFEFVPENCLVLDVLGGADEFVFTDKGNYYVPVSVSNPLIPGSIDFRLISDDPSSDIRPRSTTDGLIFINSARTRIFAIVGTGQTARPYIVEDLSEYHSQIIRSPVSLATSTADVSAPERYLYIGNVDGTLAVGRYQRSQTARGWVGWVPWDGQGVIEWVAAGAGSVIVTARYETTVGTVRFVEVFDDSLLLDATQAVATVSGGDALELDAGIYLEVESGDPLILDHTYSFNWAAGTTLSVERNGWYRGDYTVEPDGSLSGAIPVQSVVGLNGGFNFTVEIEPFVPHADGGPSRKQRLRPRRIKQIGVTVQRSQALKIGNYLVPFYRAGENEEVAPPLRDEVYRTRLTVPASRPCDAWSATASSAQRTRMRRGCSWPAS</sequence>